<reference evidence="1" key="3">
    <citation type="submission" date="2023-07" db="EMBL/GenBank/DDBJ databases">
        <title>An improved reference 1 genome and first organelle genomes of Quercus suber.</title>
        <authorList>
            <consortium name="Genosuber Consortium"/>
            <person name="Usie A."/>
            <person name="Serra O."/>
            <person name="Barros P."/>
        </authorList>
    </citation>
    <scope>NUCLEOTIDE SEQUENCE</scope>
    <source>
        <strain evidence="1">HL8</strain>
        <tissue evidence="1">Leaves</tissue>
    </source>
</reference>
<dbReference type="InterPro" id="IPR036322">
    <property type="entry name" value="WD40_repeat_dom_sf"/>
</dbReference>
<reference evidence="1" key="2">
    <citation type="journal article" date="2018" name="Sci. Data">
        <title>The draft genome sequence of cork oak.</title>
        <authorList>
            <person name="Ramos A.M."/>
            <person name="Usie A."/>
            <person name="Barbosa P."/>
            <person name="Barros P.M."/>
            <person name="Capote T."/>
            <person name="Chaves I."/>
            <person name="Simoes F."/>
            <person name="Abreu I."/>
            <person name="Carrasquinho I."/>
            <person name="Faro C."/>
            <person name="Guimaraes J.B."/>
            <person name="Mendonca D."/>
            <person name="Nobrega F."/>
            <person name="Rodrigues L."/>
            <person name="Saibo N.J.M."/>
            <person name="Varela M.C."/>
            <person name="Egas C."/>
            <person name="Matos J."/>
            <person name="Miguel C.M."/>
            <person name="Oliveira M.M."/>
            <person name="Ricardo C.P."/>
            <person name="Goncalves S."/>
        </authorList>
    </citation>
    <scope>NUCLEOTIDE SEQUENCE [LARGE SCALE GENOMIC DNA]</scope>
    <source>
        <strain evidence="1">HL8</strain>
    </source>
</reference>
<dbReference type="InterPro" id="IPR015943">
    <property type="entry name" value="WD40/YVTN_repeat-like_dom_sf"/>
</dbReference>
<comment type="caution">
    <text evidence="1">The sequence shown here is derived from an EMBL/GenBank/DDBJ whole genome shotgun (WGS) entry which is preliminary data.</text>
</comment>
<dbReference type="PANTHER" id="PTHR19847">
    <property type="entry name" value="DDB1- AND CUL4-ASSOCIATED FACTOR 11"/>
    <property type="match status" value="1"/>
</dbReference>
<dbReference type="GO" id="GO:0080008">
    <property type="term" value="C:Cul4-RING E3 ubiquitin ligase complex"/>
    <property type="evidence" value="ECO:0007669"/>
    <property type="project" value="TreeGrafter"/>
</dbReference>
<name>A0AAW0M8H3_QUESU</name>
<dbReference type="GO" id="GO:0043161">
    <property type="term" value="P:proteasome-mediated ubiquitin-dependent protein catabolic process"/>
    <property type="evidence" value="ECO:0007669"/>
    <property type="project" value="TreeGrafter"/>
</dbReference>
<reference evidence="1" key="1">
    <citation type="submission" date="2017-12" db="EMBL/GenBank/DDBJ databases">
        <authorList>
            <person name="Barbosa P."/>
            <person name="Usie A."/>
            <person name="Ramos A.M."/>
        </authorList>
    </citation>
    <scope>NUCLEOTIDE SEQUENCE</scope>
    <source>
        <strain evidence="1">HL8</strain>
        <tissue evidence="1">Leaves</tissue>
    </source>
</reference>
<accession>A0AAW0M8H3</accession>
<dbReference type="AlphaFoldDB" id="A0AAW0M8H3"/>
<evidence type="ECO:0000313" key="1">
    <source>
        <dbReference type="EMBL" id="KAK7860327.1"/>
    </source>
</evidence>
<sequence length="153" mass="16801">MLVARETNHSGRGRFSSADSCHVLSRYLPINGPWRVDRMKSGAYTSQFSADGSLFVAGFQGSHIRIYNVNKGWKVQKDILAKSLRWTITDTSLSPDQQYLVYASMSPMVHIVNVGSAATKSVANITGADMEVINLAGSQSLIVFVPMDYQPTI</sequence>
<dbReference type="SUPFAM" id="SSF50978">
    <property type="entry name" value="WD40 repeat-like"/>
    <property type="match status" value="1"/>
</dbReference>
<dbReference type="InterPro" id="IPR051859">
    <property type="entry name" value="DCAF"/>
</dbReference>
<dbReference type="EMBL" id="PKMF04000007">
    <property type="protein sequence ID" value="KAK7860327.1"/>
    <property type="molecule type" value="Genomic_DNA"/>
</dbReference>
<dbReference type="PANTHER" id="PTHR19847:SF7">
    <property type="entry name" value="DDB1- AND CUL4-ASSOCIATED FACTOR 11"/>
    <property type="match status" value="1"/>
</dbReference>
<protein>
    <submittedName>
        <fullName evidence="1">Lec14b like protein</fullName>
    </submittedName>
</protein>
<dbReference type="Gene3D" id="2.130.10.10">
    <property type="entry name" value="YVTN repeat-like/Quinoprotein amine dehydrogenase"/>
    <property type="match status" value="1"/>
</dbReference>
<organism evidence="1">
    <name type="scientific">Quercus suber</name>
    <name type="common">Cork oak</name>
    <dbReference type="NCBI Taxonomy" id="58331"/>
    <lineage>
        <taxon>Eukaryota</taxon>
        <taxon>Viridiplantae</taxon>
        <taxon>Streptophyta</taxon>
        <taxon>Embryophyta</taxon>
        <taxon>Tracheophyta</taxon>
        <taxon>Spermatophyta</taxon>
        <taxon>Magnoliopsida</taxon>
        <taxon>eudicotyledons</taxon>
        <taxon>Gunneridae</taxon>
        <taxon>Pentapetalae</taxon>
        <taxon>rosids</taxon>
        <taxon>fabids</taxon>
        <taxon>Fagales</taxon>
        <taxon>Fagaceae</taxon>
        <taxon>Quercus</taxon>
    </lineage>
</organism>
<gene>
    <name evidence="1" type="primary">LE14B_2</name>
    <name evidence="1" type="ORF">CFP56_039661</name>
</gene>
<proteinExistence type="predicted"/>